<dbReference type="Proteomes" id="UP000237105">
    <property type="component" value="Unassembled WGS sequence"/>
</dbReference>
<dbReference type="AlphaFoldDB" id="A0A2P5CCF7"/>
<organism evidence="2 3">
    <name type="scientific">Parasponia andersonii</name>
    <name type="common">Sponia andersonii</name>
    <dbReference type="NCBI Taxonomy" id="3476"/>
    <lineage>
        <taxon>Eukaryota</taxon>
        <taxon>Viridiplantae</taxon>
        <taxon>Streptophyta</taxon>
        <taxon>Embryophyta</taxon>
        <taxon>Tracheophyta</taxon>
        <taxon>Spermatophyta</taxon>
        <taxon>Magnoliopsida</taxon>
        <taxon>eudicotyledons</taxon>
        <taxon>Gunneridae</taxon>
        <taxon>Pentapetalae</taxon>
        <taxon>rosids</taxon>
        <taxon>fabids</taxon>
        <taxon>Rosales</taxon>
        <taxon>Cannabaceae</taxon>
        <taxon>Parasponia</taxon>
    </lineage>
</organism>
<reference evidence="3" key="1">
    <citation type="submission" date="2016-06" db="EMBL/GenBank/DDBJ databases">
        <title>Parallel loss of symbiosis genes in relatives of nitrogen-fixing non-legume Parasponia.</title>
        <authorList>
            <person name="Van Velzen R."/>
            <person name="Holmer R."/>
            <person name="Bu F."/>
            <person name="Rutten L."/>
            <person name="Van Zeijl A."/>
            <person name="Liu W."/>
            <person name="Santuari L."/>
            <person name="Cao Q."/>
            <person name="Sharma T."/>
            <person name="Shen D."/>
            <person name="Roswanjaya Y."/>
            <person name="Wardhani T."/>
            <person name="Kalhor M.S."/>
            <person name="Jansen J."/>
            <person name="Van den Hoogen J."/>
            <person name="Gungor B."/>
            <person name="Hartog M."/>
            <person name="Hontelez J."/>
            <person name="Verver J."/>
            <person name="Yang W.-C."/>
            <person name="Schijlen E."/>
            <person name="Repin R."/>
            <person name="Schilthuizen M."/>
            <person name="Schranz E."/>
            <person name="Heidstra R."/>
            <person name="Miyata K."/>
            <person name="Fedorova E."/>
            <person name="Kohlen W."/>
            <person name="Bisseling T."/>
            <person name="Smit S."/>
            <person name="Geurts R."/>
        </authorList>
    </citation>
    <scope>NUCLEOTIDE SEQUENCE [LARGE SCALE GENOMIC DNA]</scope>
    <source>
        <strain evidence="3">cv. WU1-14</strain>
    </source>
</reference>
<accession>A0A2P5CCF7</accession>
<proteinExistence type="predicted"/>
<name>A0A2P5CCF7_PARAD</name>
<evidence type="ECO:0000313" key="3">
    <source>
        <dbReference type="Proteomes" id="UP000237105"/>
    </source>
</evidence>
<evidence type="ECO:0000256" key="1">
    <source>
        <dbReference type="SAM" id="MobiDB-lite"/>
    </source>
</evidence>
<feature type="region of interest" description="Disordered" evidence="1">
    <location>
        <begin position="93"/>
        <end position="120"/>
    </location>
</feature>
<evidence type="ECO:0000313" key="2">
    <source>
        <dbReference type="EMBL" id="PON58711.1"/>
    </source>
</evidence>
<dbReference type="EMBL" id="JXTB01000146">
    <property type="protein sequence ID" value="PON58711.1"/>
    <property type="molecule type" value="Genomic_DNA"/>
</dbReference>
<protein>
    <submittedName>
        <fullName evidence="2">Uncharacterized protein</fullName>
    </submittedName>
</protein>
<gene>
    <name evidence="2" type="ORF">PanWU01x14_164470</name>
</gene>
<sequence>MEWSRRRAEAAMENDGLSRELSSRGICSTRLLFRKGKGYRWAITKALLSPICAISVVFSRSDRAIASHFLICPDPAAPRSTFTATRTSTAPLLRSSADGRRSRSSTVHNSSSEPVPSTTPASNRYFQAVKHVEANGFVSYCNSETEVYRDCFV</sequence>
<comment type="caution">
    <text evidence="2">The sequence shown here is derived from an EMBL/GenBank/DDBJ whole genome shotgun (WGS) entry which is preliminary data.</text>
</comment>
<keyword evidence="3" id="KW-1185">Reference proteome</keyword>